<feature type="chain" id="PRO_5024454286" evidence="1">
    <location>
        <begin position="32"/>
        <end position="73"/>
    </location>
</feature>
<proteinExistence type="predicted"/>
<sequence length="73" mass="7932">MTARQSHPSTNSLSVCFALVLSLPKFSLVKGNASQPDLMSDDVISKEIPSSPFIIDIIMHLFIGAKLPWTSAM</sequence>
<keyword evidence="1" id="KW-0732">Signal</keyword>
<accession>A0A5M9JH26</accession>
<evidence type="ECO:0000313" key="3">
    <source>
        <dbReference type="Proteomes" id="UP000322873"/>
    </source>
</evidence>
<name>A0A5M9JH26_MONFR</name>
<dbReference type="AlphaFoldDB" id="A0A5M9JH26"/>
<reference evidence="2 3" key="1">
    <citation type="submission" date="2019-06" db="EMBL/GenBank/DDBJ databases">
        <title>Genome Sequence of the Brown Rot Fungal Pathogen Monilinia fructicola.</title>
        <authorList>
            <person name="De Miccolis Angelini R.M."/>
            <person name="Landi L."/>
            <person name="Abate D."/>
            <person name="Pollastro S."/>
            <person name="Romanazzi G."/>
            <person name="Faretra F."/>
        </authorList>
    </citation>
    <scope>NUCLEOTIDE SEQUENCE [LARGE SCALE GENOMIC DNA]</scope>
    <source>
        <strain evidence="2 3">Mfrc123</strain>
    </source>
</reference>
<comment type="caution">
    <text evidence="2">The sequence shown here is derived from an EMBL/GenBank/DDBJ whole genome shotgun (WGS) entry which is preliminary data.</text>
</comment>
<organism evidence="2 3">
    <name type="scientific">Monilinia fructicola</name>
    <name type="common">Brown rot fungus</name>
    <name type="synonym">Ciboria fructicola</name>
    <dbReference type="NCBI Taxonomy" id="38448"/>
    <lineage>
        <taxon>Eukaryota</taxon>
        <taxon>Fungi</taxon>
        <taxon>Dikarya</taxon>
        <taxon>Ascomycota</taxon>
        <taxon>Pezizomycotina</taxon>
        <taxon>Leotiomycetes</taxon>
        <taxon>Helotiales</taxon>
        <taxon>Sclerotiniaceae</taxon>
        <taxon>Monilinia</taxon>
    </lineage>
</organism>
<evidence type="ECO:0000313" key="2">
    <source>
        <dbReference type="EMBL" id="KAA8568057.1"/>
    </source>
</evidence>
<gene>
    <name evidence="2" type="ORF">EYC84_008475</name>
</gene>
<protein>
    <submittedName>
        <fullName evidence="2">Uncharacterized protein</fullName>
    </submittedName>
</protein>
<dbReference type="EMBL" id="VICG01000010">
    <property type="protein sequence ID" value="KAA8568057.1"/>
    <property type="molecule type" value="Genomic_DNA"/>
</dbReference>
<evidence type="ECO:0000256" key="1">
    <source>
        <dbReference type="SAM" id="SignalP"/>
    </source>
</evidence>
<feature type="signal peptide" evidence="1">
    <location>
        <begin position="1"/>
        <end position="31"/>
    </location>
</feature>
<keyword evidence="3" id="KW-1185">Reference proteome</keyword>
<dbReference type="Proteomes" id="UP000322873">
    <property type="component" value="Unassembled WGS sequence"/>
</dbReference>